<dbReference type="InterPro" id="IPR029044">
    <property type="entry name" value="Nucleotide-diphossugar_trans"/>
</dbReference>
<sequence length="234" mass="26856">MSQNNIIVIIPTYNNPKTIKNVTDDVLKNNYKLIVIDDGSQIKVSDLIPSHPNIIILRHETNLGKGEAILTGAKKAKELGYNYFVSMDGDGQHLASEIYKLQNCITTDNQIVIGSRNFEIENVPKKSKIGRAFHNFWIKLNSGYDITDSLTGFRLYPVSILDLGIKSKRFNFEAEVLVKHYWKYKKISDTTIECYYPTPEERVSHFNNYKDTISITLLHLKLFLQKIFLLKGIL</sequence>
<keyword evidence="3" id="KW-1185">Reference proteome</keyword>
<dbReference type="AlphaFoldDB" id="A0AAX2AEX7"/>
<protein>
    <submittedName>
        <fullName evidence="2">Glycosyl transferase</fullName>
    </submittedName>
</protein>
<proteinExistence type="predicted"/>
<dbReference type="RefSeq" id="WP_114840751.1">
    <property type="nucleotide sequence ID" value="NZ_CP031219.1"/>
</dbReference>
<evidence type="ECO:0000313" key="2">
    <source>
        <dbReference type="EMBL" id="RXK15488.1"/>
    </source>
</evidence>
<reference evidence="2 3" key="1">
    <citation type="submission" date="2017-09" db="EMBL/GenBank/DDBJ databases">
        <title>Genomics of the genus Arcobacter.</title>
        <authorList>
            <person name="Perez-Cataluna A."/>
            <person name="Figueras M.J."/>
            <person name="Salas-Masso N."/>
        </authorList>
    </citation>
    <scope>NUCLEOTIDE SEQUENCE [LARGE SCALE GENOMIC DNA]</scope>
    <source>
        <strain evidence="2 3">CECT 7386</strain>
    </source>
</reference>
<dbReference type="InterPro" id="IPR001173">
    <property type="entry name" value="Glyco_trans_2-like"/>
</dbReference>
<dbReference type="GO" id="GO:0006487">
    <property type="term" value="P:protein N-linked glycosylation"/>
    <property type="evidence" value="ECO:0007669"/>
    <property type="project" value="TreeGrafter"/>
</dbReference>
<gene>
    <name evidence="2" type="ORF">CP985_08120</name>
</gene>
<keyword evidence="2" id="KW-0808">Transferase</keyword>
<dbReference type="PANTHER" id="PTHR10859:SF91">
    <property type="entry name" value="DOLICHYL-PHOSPHATE BETA-GLUCOSYLTRANSFERASE"/>
    <property type="match status" value="1"/>
</dbReference>
<dbReference type="PANTHER" id="PTHR10859">
    <property type="entry name" value="GLYCOSYL TRANSFERASE"/>
    <property type="match status" value="1"/>
</dbReference>
<dbReference type="GO" id="GO:0016740">
    <property type="term" value="F:transferase activity"/>
    <property type="evidence" value="ECO:0007669"/>
    <property type="project" value="UniProtKB-KW"/>
</dbReference>
<dbReference type="CDD" id="cd04179">
    <property type="entry name" value="DPM_DPG-synthase_like"/>
    <property type="match status" value="1"/>
</dbReference>
<dbReference type="Pfam" id="PF00535">
    <property type="entry name" value="Glycos_transf_2"/>
    <property type="match status" value="1"/>
</dbReference>
<dbReference type="EMBL" id="NXID01000027">
    <property type="protein sequence ID" value="RXK15488.1"/>
    <property type="molecule type" value="Genomic_DNA"/>
</dbReference>
<dbReference type="Proteomes" id="UP000290092">
    <property type="component" value="Unassembled WGS sequence"/>
</dbReference>
<evidence type="ECO:0000259" key="1">
    <source>
        <dbReference type="Pfam" id="PF00535"/>
    </source>
</evidence>
<dbReference type="KEGG" id="amyt:AMYT_0240"/>
<evidence type="ECO:0000313" key="3">
    <source>
        <dbReference type="Proteomes" id="UP000290092"/>
    </source>
</evidence>
<accession>A0AAX2AEX7</accession>
<feature type="domain" description="Glycosyltransferase 2-like" evidence="1">
    <location>
        <begin position="8"/>
        <end position="161"/>
    </location>
</feature>
<name>A0AAX2AEX7_9BACT</name>
<comment type="caution">
    <text evidence="2">The sequence shown here is derived from an EMBL/GenBank/DDBJ whole genome shotgun (WGS) entry which is preliminary data.</text>
</comment>
<dbReference type="Gene3D" id="3.90.550.10">
    <property type="entry name" value="Spore Coat Polysaccharide Biosynthesis Protein SpsA, Chain A"/>
    <property type="match status" value="1"/>
</dbReference>
<dbReference type="SUPFAM" id="SSF53448">
    <property type="entry name" value="Nucleotide-diphospho-sugar transferases"/>
    <property type="match status" value="1"/>
</dbReference>
<organism evidence="2 3">
    <name type="scientific">Malaciobacter mytili LMG 24559</name>
    <dbReference type="NCBI Taxonomy" id="1032238"/>
    <lineage>
        <taxon>Bacteria</taxon>
        <taxon>Pseudomonadati</taxon>
        <taxon>Campylobacterota</taxon>
        <taxon>Epsilonproteobacteria</taxon>
        <taxon>Campylobacterales</taxon>
        <taxon>Arcobacteraceae</taxon>
        <taxon>Malaciobacter</taxon>
    </lineage>
</organism>